<organism evidence="1 2">
    <name type="scientific">Saguinus oedipus</name>
    <name type="common">Cotton-top tamarin</name>
    <name type="synonym">Oedipomidas oedipus</name>
    <dbReference type="NCBI Taxonomy" id="9490"/>
    <lineage>
        <taxon>Eukaryota</taxon>
        <taxon>Metazoa</taxon>
        <taxon>Chordata</taxon>
        <taxon>Craniata</taxon>
        <taxon>Vertebrata</taxon>
        <taxon>Euteleostomi</taxon>
        <taxon>Mammalia</taxon>
        <taxon>Eutheria</taxon>
        <taxon>Euarchontoglires</taxon>
        <taxon>Primates</taxon>
        <taxon>Haplorrhini</taxon>
        <taxon>Platyrrhini</taxon>
        <taxon>Cebidae</taxon>
        <taxon>Callitrichinae</taxon>
        <taxon>Saguinus</taxon>
    </lineage>
</organism>
<protein>
    <submittedName>
        <fullName evidence="1">Uncharacterized protein</fullName>
    </submittedName>
</protein>
<comment type="caution">
    <text evidence="1">The sequence shown here is derived from an EMBL/GenBank/DDBJ whole genome shotgun (WGS) entry which is preliminary data.</text>
</comment>
<name>A0ABQ9V7Z4_SAGOE</name>
<proteinExistence type="predicted"/>
<accession>A0ABQ9V7Z4</accession>
<evidence type="ECO:0000313" key="2">
    <source>
        <dbReference type="Proteomes" id="UP001266305"/>
    </source>
</evidence>
<reference evidence="1 2" key="1">
    <citation type="submission" date="2023-05" db="EMBL/GenBank/DDBJ databases">
        <title>B98-5 Cell Line De Novo Hybrid Assembly: An Optical Mapping Approach.</title>
        <authorList>
            <person name="Kananen K."/>
            <person name="Auerbach J.A."/>
            <person name="Kautto E."/>
            <person name="Blachly J.S."/>
        </authorList>
    </citation>
    <scope>NUCLEOTIDE SEQUENCE [LARGE SCALE GENOMIC DNA]</scope>
    <source>
        <strain evidence="1">B95-8</strain>
        <tissue evidence="1">Cell line</tissue>
    </source>
</reference>
<gene>
    <name evidence="1" type="ORF">P7K49_014890</name>
</gene>
<sequence length="173" mass="18969">MLHQGAGHLCSLQLHPIPQHTVAASTSYLPAGAPKAGRKGFASHTTFPFHTQEMSLSLKSVPNRPAVPDQRYARFCTWSPAMLSQRRVRSQTQSHTVPDQRCVNLWTQSPAAPNQRGAWSQTWSLAVHNQRRVSYGPGHPLCTEACVVMHLVTGCAQSEVCEVTDLVTSQDSS</sequence>
<keyword evidence="2" id="KW-1185">Reference proteome</keyword>
<evidence type="ECO:0000313" key="1">
    <source>
        <dbReference type="EMBL" id="KAK2105376.1"/>
    </source>
</evidence>
<dbReference type="EMBL" id="JASSZA010000007">
    <property type="protein sequence ID" value="KAK2105376.1"/>
    <property type="molecule type" value="Genomic_DNA"/>
</dbReference>
<dbReference type="Proteomes" id="UP001266305">
    <property type="component" value="Unassembled WGS sequence"/>
</dbReference>